<evidence type="ECO:0000313" key="2">
    <source>
        <dbReference type="EMBL" id="CAB4828612.1"/>
    </source>
</evidence>
<protein>
    <submittedName>
        <fullName evidence="2">Unannotated protein</fullName>
    </submittedName>
</protein>
<reference evidence="2" key="1">
    <citation type="submission" date="2020-05" db="EMBL/GenBank/DDBJ databases">
        <authorList>
            <person name="Chiriac C."/>
            <person name="Salcher M."/>
            <person name="Ghai R."/>
            <person name="Kavagutti S V."/>
        </authorList>
    </citation>
    <scope>NUCLEOTIDE SEQUENCE</scope>
</reference>
<feature type="region of interest" description="Disordered" evidence="1">
    <location>
        <begin position="45"/>
        <end position="67"/>
    </location>
</feature>
<accession>A0A6J7A739</accession>
<organism evidence="2">
    <name type="scientific">freshwater metagenome</name>
    <dbReference type="NCBI Taxonomy" id="449393"/>
    <lineage>
        <taxon>unclassified sequences</taxon>
        <taxon>metagenomes</taxon>
        <taxon>ecological metagenomes</taxon>
    </lineage>
</organism>
<gene>
    <name evidence="2" type="ORF">UFOPK3181_00724</name>
</gene>
<dbReference type="EMBL" id="CAFABG010000047">
    <property type="protein sequence ID" value="CAB4828612.1"/>
    <property type="molecule type" value="Genomic_DNA"/>
</dbReference>
<name>A0A6J7A739_9ZZZZ</name>
<proteinExistence type="predicted"/>
<sequence length="67" mass="7136">MFPVPLNSSKITSSIREPVSTSAVARIVRDPPSSILRAAPKNFLGGYNAAESTPPERMRPDAGAEIL</sequence>
<dbReference type="AlphaFoldDB" id="A0A6J7A739"/>
<feature type="compositionally biased region" description="Basic and acidic residues" evidence="1">
    <location>
        <begin position="54"/>
        <end position="67"/>
    </location>
</feature>
<evidence type="ECO:0000256" key="1">
    <source>
        <dbReference type="SAM" id="MobiDB-lite"/>
    </source>
</evidence>